<evidence type="ECO:0000313" key="9">
    <source>
        <dbReference type="Proteomes" id="UP000593579"/>
    </source>
</evidence>
<dbReference type="Pfam" id="PF00067">
    <property type="entry name" value="p450"/>
    <property type="match status" value="1"/>
</dbReference>
<dbReference type="OrthoDB" id="1470350at2759"/>
<evidence type="ECO:0000256" key="5">
    <source>
        <dbReference type="ARBA" id="ARBA00023002"/>
    </source>
</evidence>
<comment type="similarity">
    <text evidence="2">Belongs to the cytochrome P450 family.</text>
</comment>
<dbReference type="GO" id="GO:0005506">
    <property type="term" value="F:iron ion binding"/>
    <property type="evidence" value="ECO:0007669"/>
    <property type="project" value="InterPro"/>
</dbReference>
<name>A0A7J9CSX1_GOSGO</name>
<reference evidence="8 9" key="1">
    <citation type="journal article" date="2019" name="Genome Biol. Evol.">
        <title>Insights into the evolution of the New World diploid cottons (Gossypium, subgenus Houzingenia) based on genome sequencing.</title>
        <authorList>
            <person name="Grover C.E."/>
            <person name="Arick M.A. 2nd"/>
            <person name="Thrash A."/>
            <person name="Conover J.L."/>
            <person name="Sanders W.S."/>
            <person name="Peterson D.G."/>
            <person name="Frelichowski J.E."/>
            <person name="Scheffler J.A."/>
            <person name="Scheffler B.E."/>
            <person name="Wendel J.F."/>
        </authorList>
    </citation>
    <scope>NUCLEOTIDE SEQUENCE [LARGE SCALE GENOMIC DNA]</scope>
    <source>
        <strain evidence="8">5</strain>
        <tissue evidence="8">Leaf</tissue>
    </source>
</reference>
<organism evidence="8 9">
    <name type="scientific">Gossypium gossypioides</name>
    <name type="common">Mexican cotton</name>
    <name type="synonym">Selera gossypioides</name>
    <dbReference type="NCBI Taxonomy" id="34282"/>
    <lineage>
        <taxon>Eukaryota</taxon>
        <taxon>Viridiplantae</taxon>
        <taxon>Streptophyta</taxon>
        <taxon>Embryophyta</taxon>
        <taxon>Tracheophyta</taxon>
        <taxon>Spermatophyta</taxon>
        <taxon>Magnoliopsida</taxon>
        <taxon>eudicotyledons</taxon>
        <taxon>Gunneridae</taxon>
        <taxon>Pentapetalae</taxon>
        <taxon>rosids</taxon>
        <taxon>malvids</taxon>
        <taxon>Malvales</taxon>
        <taxon>Malvaceae</taxon>
        <taxon>Malvoideae</taxon>
        <taxon>Gossypium</taxon>
    </lineage>
</organism>
<sequence length="322" mass="36372">AYPCPYSLHCYTLLEAETTFISGLRSDLFELISHIVCQQNGTFLFIGPWFSSLSFVVTADPRNLEHVLKTKFSVYPKGPSFRENVGDLLGDGLFSADDETWRRQRKAASIEFHSAKFRWLTTESSAELPLGVDPGCLIPELPNIPFAKALEDATEVTALRFVTSTWVWKTMKCLDLGSEKKLKKLIKDVDEFAKKVIETRKKELSVSLRQGSDLLTVFMASKDEEGKPFSGKFLRDICVNFILAGRDASAVALSWFFWLVGKNPRVEEKIVAEISGIVKEREEIKNGELIFKAEEIKKMDYLQAALSEALRLYPSVPVDLKE</sequence>
<keyword evidence="5" id="KW-0560">Oxidoreductase</keyword>
<evidence type="ECO:0008006" key="10">
    <source>
        <dbReference type="Google" id="ProtNLM"/>
    </source>
</evidence>
<proteinExistence type="inferred from homology"/>
<evidence type="ECO:0000256" key="4">
    <source>
        <dbReference type="ARBA" id="ARBA00022723"/>
    </source>
</evidence>
<evidence type="ECO:0000256" key="7">
    <source>
        <dbReference type="ARBA" id="ARBA00023033"/>
    </source>
</evidence>
<dbReference type="GO" id="GO:0020037">
    <property type="term" value="F:heme binding"/>
    <property type="evidence" value="ECO:0007669"/>
    <property type="project" value="InterPro"/>
</dbReference>
<gene>
    <name evidence="8" type="ORF">Gogos_000514</name>
</gene>
<keyword evidence="4" id="KW-0479">Metal-binding</keyword>
<keyword evidence="7" id="KW-0503">Monooxygenase</keyword>
<dbReference type="InterPro" id="IPR036396">
    <property type="entry name" value="Cyt_P450_sf"/>
</dbReference>
<keyword evidence="3" id="KW-0349">Heme</keyword>
<evidence type="ECO:0000313" key="8">
    <source>
        <dbReference type="EMBL" id="MBA0751599.1"/>
    </source>
</evidence>
<evidence type="ECO:0000256" key="1">
    <source>
        <dbReference type="ARBA" id="ARBA00001971"/>
    </source>
</evidence>
<comment type="cofactor">
    <cofactor evidence="1">
        <name>heme</name>
        <dbReference type="ChEBI" id="CHEBI:30413"/>
    </cofactor>
</comment>
<evidence type="ECO:0000256" key="3">
    <source>
        <dbReference type="ARBA" id="ARBA00022617"/>
    </source>
</evidence>
<dbReference type="InterPro" id="IPR001128">
    <property type="entry name" value="Cyt_P450"/>
</dbReference>
<dbReference type="SUPFAM" id="SSF48264">
    <property type="entry name" value="Cytochrome P450"/>
    <property type="match status" value="1"/>
</dbReference>
<evidence type="ECO:0000256" key="6">
    <source>
        <dbReference type="ARBA" id="ARBA00023004"/>
    </source>
</evidence>
<dbReference type="GO" id="GO:0016705">
    <property type="term" value="F:oxidoreductase activity, acting on paired donors, with incorporation or reduction of molecular oxygen"/>
    <property type="evidence" value="ECO:0007669"/>
    <property type="project" value="InterPro"/>
</dbReference>
<evidence type="ECO:0000256" key="2">
    <source>
        <dbReference type="ARBA" id="ARBA00010617"/>
    </source>
</evidence>
<keyword evidence="9" id="KW-1185">Reference proteome</keyword>
<feature type="non-terminal residue" evidence="8">
    <location>
        <position position="1"/>
    </location>
</feature>
<dbReference type="PANTHER" id="PTHR24296">
    <property type="entry name" value="CYTOCHROME P450"/>
    <property type="match status" value="1"/>
</dbReference>
<protein>
    <recommendedName>
        <fullName evidence="10">Cytochrome P450</fullName>
    </recommendedName>
</protein>
<feature type="non-terminal residue" evidence="8">
    <location>
        <position position="322"/>
    </location>
</feature>
<dbReference type="AlphaFoldDB" id="A0A7J9CSX1"/>
<comment type="caution">
    <text evidence="8">The sequence shown here is derived from an EMBL/GenBank/DDBJ whole genome shotgun (WGS) entry which is preliminary data.</text>
</comment>
<dbReference type="GO" id="GO:0004497">
    <property type="term" value="F:monooxygenase activity"/>
    <property type="evidence" value="ECO:0007669"/>
    <property type="project" value="UniProtKB-KW"/>
</dbReference>
<keyword evidence="6" id="KW-0408">Iron</keyword>
<accession>A0A7J9CSX1</accession>
<dbReference type="Proteomes" id="UP000593579">
    <property type="component" value="Unassembled WGS sequence"/>
</dbReference>
<dbReference type="Gene3D" id="1.10.630.10">
    <property type="entry name" value="Cytochrome P450"/>
    <property type="match status" value="1"/>
</dbReference>
<dbReference type="EMBL" id="JABEZY010000013">
    <property type="protein sequence ID" value="MBA0751599.1"/>
    <property type="molecule type" value="Genomic_DNA"/>
</dbReference>